<organism evidence="2 3">
    <name type="scientific">Dyella agri</name>
    <dbReference type="NCBI Taxonomy" id="1926869"/>
    <lineage>
        <taxon>Bacteria</taxon>
        <taxon>Pseudomonadati</taxon>
        <taxon>Pseudomonadota</taxon>
        <taxon>Gammaproteobacteria</taxon>
        <taxon>Lysobacterales</taxon>
        <taxon>Rhodanobacteraceae</taxon>
        <taxon>Dyella</taxon>
    </lineage>
</organism>
<reference evidence="2 3" key="1">
    <citation type="submission" date="2020-10" db="EMBL/GenBank/DDBJ databases">
        <title>Phylogeny of dyella-like bacteria.</title>
        <authorList>
            <person name="Fu J."/>
        </authorList>
    </citation>
    <scope>NUCLEOTIDE SEQUENCE [LARGE SCALE GENOMIC DNA]</scope>
    <source>
        <strain evidence="2 3">DKC-1</strain>
    </source>
</reference>
<dbReference type="RefSeq" id="WP_404535060.1">
    <property type="nucleotide sequence ID" value="NZ_JADIKL010000001.1"/>
</dbReference>
<proteinExistence type="predicted"/>
<evidence type="ECO:0000256" key="1">
    <source>
        <dbReference type="SAM" id="Phobius"/>
    </source>
</evidence>
<evidence type="ECO:0000313" key="2">
    <source>
        <dbReference type="EMBL" id="MFK2929259.1"/>
    </source>
</evidence>
<feature type="transmembrane region" description="Helical" evidence="1">
    <location>
        <begin position="105"/>
        <end position="122"/>
    </location>
</feature>
<keyword evidence="1" id="KW-0812">Transmembrane</keyword>
<evidence type="ECO:0008006" key="4">
    <source>
        <dbReference type="Google" id="ProtNLM"/>
    </source>
</evidence>
<name>A0ABW8KAU6_9GAMM</name>
<protein>
    <recommendedName>
        <fullName evidence="4">DUF5668 domain-containing protein</fullName>
    </recommendedName>
</protein>
<accession>A0ABW8KAU6</accession>
<keyword evidence="3" id="KW-1185">Reference proteome</keyword>
<dbReference type="Proteomes" id="UP001620397">
    <property type="component" value="Unassembled WGS sequence"/>
</dbReference>
<evidence type="ECO:0000313" key="3">
    <source>
        <dbReference type="Proteomes" id="UP001620397"/>
    </source>
</evidence>
<feature type="transmembrane region" description="Helical" evidence="1">
    <location>
        <begin position="50"/>
        <end position="67"/>
    </location>
</feature>
<gene>
    <name evidence="2" type="ORF">ISP14_00505</name>
</gene>
<feature type="transmembrane region" description="Helical" evidence="1">
    <location>
        <begin position="20"/>
        <end position="44"/>
    </location>
</feature>
<keyword evidence="1" id="KW-1133">Transmembrane helix</keyword>
<sequence length="130" mass="14582">MTDNETSTGTSAVVRRGHRIIPALLVVGVGLIFLCGNLGVQLRFLNWANWWAWFMLIGAAWPISEAWDRYRAVGTVDGLVAQSLLNALGIVMVATIFILDLSWGTWWPLFVIYGGLCMLVHGPRRRDRVR</sequence>
<feature type="transmembrane region" description="Helical" evidence="1">
    <location>
        <begin position="79"/>
        <end position="99"/>
    </location>
</feature>
<dbReference type="EMBL" id="JADIKL010000001">
    <property type="protein sequence ID" value="MFK2929259.1"/>
    <property type="molecule type" value="Genomic_DNA"/>
</dbReference>
<keyword evidence="1" id="KW-0472">Membrane</keyword>
<comment type="caution">
    <text evidence="2">The sequence shown here is derived from an EMBL/GenBank/DDBJ whole genome shotgun (WGS) entry which is preliminary data.</text>
</comment>